<evidence type="ECO:0000313" key="1">
    <source>
        <dbReference type="EMBL" id="KAI4832220.1"/>
    </source>
</evidence>
<evidence type="ECO:0000313" key="2">
    <source>
        <dbReference type="Proteomes" id="UP001057452"/>
    </source>
</evidence>
<comment type="caution">
    <text evidence="1">The sequence shown here is derived from an EMBL/GenBank/DDBJ whole genome shotgun (WGS) entry which is preliminary data.</text>
</comment>
<dbReference type="Proteomes" id="UP001057452">
    <property type="component" value="Chromosome 1"/>
</dbReference>
<protein>
    <submittedName>
        <fullName evidence="1">Uncharacterized protein</fullName>
    </submittedName>
</protein>
<accession>A0ACB9XWJ7</accession>
<reference evidence="1" key="1">
    <citation type="submission" date="2022-05" db="EMBL/GenBank/DDBJ databases">
        <title>Chromosome-level genome of Chaenocephalus aceratus.</title>
        <authorList>
            <person name="Park H."/>
        </authorList>
    </citation>
    <scope>NUCLEOTIDE SEQUENCE</scope>
    <source>
        <strain evidence="1">KU_202001</strain>
    </source>
</reference>
<organism evidence="1 2">
    <name type="scientific">Chaenocephalus aceratus</name>
    <name type="common">Blackfin icefish</name>
    <name type="synonym">Chaenichthys aceratus</name>
    <dbReference type="NCBI Taxonomy" id="36190"/>
    <lineage>
        <taxon>Eukaryota</taxon>
        <taxon>Metazoa</taxon>
        <taxon>Chordata</taxon>
        <taxon>Craniata</taxon>
        <taxon>Vertebrata</taxon>
        <taxon>Euteleostomi</taxon>
        <taxon>Actinopterygii</taxon>
        <taxon>Neopterygii</taxon>
        <taxon>Teleostei</taxon>
        <taxon>Neoteleostei</taxon>
        <taxon>Acanthomorphata</taxon>
        <taxon>Eupercaria</taxon>
        <taxon>Perciformes</taxon>
        <taxon>Notothenioidei</taxon>
        <taxon>Channichthyidae</taxon>
        <taxon>Chaenocephalus</taxon>
    </lineage>
</organism>
<name>A0ACB9XWJ7_CHAAC</name>
<proteinExistence type="predicted"/>
<dbReference type="EMBL" id="CM043785">
    <property type="protein sequence ID" value="KAI4832220.1"/>
    <property type="molecule type" value="Genomic_DNA"/>
</dbReference>
<sequence>MMSSRVIVTSIVVLLAFLSASEGMSLRSLGVELHCRCIETESKRIGRHIERIELIPANSHCEDTEIIATLKKTGQEVCLDPNAPWVKKVINHIIAKGAFSVVRRCVKISNGQEFAAKIINTKKLSARGSKHKQVKNHTHTHTRTHARTHDEQKTCPKVSQNYMWCHCDSVSPHSEVKERRTGEDVIVGD</sequence>
<gene>
    <name evidence="1" type="ORF">KUCAC02_015194</name>
</gene>
<keyword evidence="2" id="KW-1185">Reference proteome</keyword>